<evidence type="ECO:0000259" key="2">
    <source>
        <dbReference type="Pfam" id="PF05065"/>
    </source>
</evidence>
<dbReference type="Gene3D" id="3.30.2400.10">
    <property type="entry name" value="Major capsid protein gp5"/>
    <property type="match status" value="1"/>
</dbReference>
<dbReference type="NCBIfam" id="TIGR01554">
    <property type="entry name" value="major_cap_HK97"/>
    <property type="match status" value="1"/>
</dbReference>
<comment type="subcellular location">
    <subcellularLocation>
        <location evidence="1">Virion</location>
    </subcellularLocation>
</comment>
<keyword evidence="4" id="KW-1185">Reference proteome</keyword>
<dbReference type="Proteomes" id="UP000198635">
    <property type="component" value="Unassembled WGS sequence"/>
</dbReference>
<proteinExistence type="predicted"/>
<gene>
    <name evidence="3" type="ORF">SAMN04488082_1243</name>
</gene>
<dbReference type="EMBL" id="FORX01000024">
    <property type="protein sequence ID" value="SFK42853.1"/>
    <property type="molecule type" value="Genomic_DNA"/>
</dbReference>
<organism evidence="3 4">
    <name type="scientific">Desulfomicrobium apsheronum</name>
    <dbReference type="NCBI Taxonomy" id="52560"/>
    <lineage>
        <taxon>Bacteria</taxon>
        <taxon>Pseudomonadati</taxon>
        <taxon>Thermodesulfobacteriota</taxon>
        <taxon>Desulfovibrionia</taxon>
        <taxon>Desulfovibrionales</taxon>
        <taxon>Desulfomicrobiaceae</taxon>
        <taxon>Desulfomicrobium</taxon>
    </lineage>
</organism>
<dbReference type="RefSeq" id="WP_092378894.1">
    <property type="nucleotide sequence ID" value="NZ_FORX01000024.1"/>
</dbReference>
<evidence type="ECO:0000256" key="1">
    <source>
        <dbReference type="ARBA" id="ARBA00004328"/>
    </source>
</evidence>
<name>A0A1I3ZFM8_9BACT</name>
<protein>
    <submittedName>
        <fullName evidence="3">Phage major capsid protein, HK97 family</fullName>
    </submittedName>
</protein>
<dbReference type="STRING" id="52560.SAMN04488082_1243"/>
<dbReference type="Pfam" id="PF05065">
    <property type="entry name" value="Phage_capsid"/>
    <property type="match status" value="1"/>
</dbReference>
<dbReference type="InterPro" id="IPR054612">
    <property type="entry name" value="Phage_capsid-like_C"/>
</dbReference>
<reference evidence="4" key="1">
    <citation type="submission" date="2016-10" db="EMBL/GenBank/DDBJ databases">
        <authorList>
            <person name="Varghese N."/>
            <person name="Submissions S."/>
        </authorList>
    </citation>
    <scope>NUCLEOTIDE SEQUENCE [LARGE SCALE GENOMIC DNA]</scope>
    <source>
        <strain evidence="4">DSM 5918</strain>
    </source>
</reference>
<evidence type="ECO:0000313" key="4">
    <source>
        <dbReference type="Proteomes" id="UP000198635"/>
    </source>
</evidence>
<sequence length="430" mass="46917">MNYSDIIAQQTGILDECRELQARDDFSDADQRKFDSLMSKANLLAKQAANYRRLNGLSDPADAMAVANSANNFDGHVSIVSQPSVYKNLGEQLMDVVALTTGNDLRAKSAAAERYQKVMNAASGANTGIDSDGGYLVETDKAADIMTTAIETGVLASRCTRQPIGANSDGFSYLAADDRDRSDGKINGISIYRKGEADEMLAGGKAKLKDRELRLEDMYGLVYVTGRMLRDAAAMGAYVKRNLRQQLAFKLDKEIWSGNGAGECLGIINSDLPVSVAKETSQAAGTIVAENVVKMLGRFRGDLTKAAWYVNQDCLPQLPLLKIADQPIYALDFRKFPLGGLFGLPVVPTEFCSTIGSKWDIMLGDFSEYMLIEKGGVEEAESIHVRFLHDEVAFRFITRNNGQPIHDAPIIPLNGSNTLSPFVTLDERAE</sequence>
<evidence type="ECO:0000313" key="3">
    <source>
        <dbReference type="EMBL" id="SFK42853.1"/>
    </source>
</evidence>
<accession>A0A1I3ZFM8</accession>
<dbReference type="OrthoDB" id="9786516at2"/>
<feature type="domain" description="Phage capsid-like C-terminal" evidence="2">
    <location>
        <begin position="133"/>
        <end position="414"/>
    </location>
</feature>
<dbReference type="AlphaFoldDB" id="A0A1I3ZFM8"/>
<dbReference type="InterPro" id="IPR024455">
    <property type="entry name" value="Phage_capsid"/>
</dbReference>
<dbReference type="SUPFAM" id="SSF56563">
    <property type="entry name" value="Major capsid protein gp5"/>
    <property type="match status" value="1"/>
</dbReference>